<reference evidence="1 3" key="1">
    <citation type="submission" date="2020-04" db="EMBL/GenBank/DDBJ databases">
        <authorList>
            <person name="De Canck E."/>
        </authorList>
    </citation>
    <scope>NUCLEOTIDE SEQUENCE [LARGE SCALE GENOMIC DNA]</scope>
    <source>
        <strain evidence="1 3">LMG 3415</strain>
    </source>
</reference>
<accession>A0ABD4Z019</accession>
<evidence type="ECO:0000313" key="2">
    <source>
        <dbReference type="EMBL" id="MDH1181127.1"/>
    </source>
</evidence>
<dbReference type="Proteomes" id="UP000507140">
    <property type="component" value="Unassembled WGS sequence"/>
</dbReference>
<sequence>MQHSIAFNTIDHAVGALFVQDSAGAVRPAAPKDILAAAREVVLQEIQQGQHMDSPKRVREFLQLRLNLSLEHEVFGIMYLNPRAANVLDHLVVAGSRIVSFAEKGIMP</sequence>
<dbReference type="Proteomes" id="UP001158644">
    <property type="component" value="Unassembled WGS sequence"/>
</dbReference>
<evidence type="ECO:0000313" key="1">
    <source>
        <dbReference type="EMBL" id="CAB3841132.1"/>
    </source>
</evidence>
<organism evidence="2 4">
    <name type="scientific">Achromobacter mucicolens</name>
    <dbReference type="NCBI Taxonomy" id="1389922"/>
    <lineage>
        <taxon>Bacteria</taxon>
        <taxon>Pseudomonadati</taxon>
        <taxon>Pseudomonadota</taxon>
        <taxon>Betaproteobacteria</taxon>
        <taxon>Burkholderiales</taxon>
        <taxon>Alcaligenaceae</taxon>
        <taxon>Achromobacter</taxon>
    </lineage>
</organism>
<reference evidence="2 4" key="2">
    <citation type="submission" date="2022-09" db="EMBL/GenBank/DDBJ databases">
        <title>Intensive care unit water sources are persistently colonized with multi-drug resistant bacteria and are the site of extensive horizontal gene transfer of antibiotic resistance genes.</title>
        <authorList>
            <person name="Diorio-Toth L."/>
        </authorList>
    </citation>
    <scope>NUCLEOTIDE SEQUENCE [LARGE SCALE GENOMIC DNA]</scope>
    <source>
        <strain evidence="2 4">GD03967</strain>
    </source>
</reference>
<evidence type="ECO:0000313" key="3">
    <source>
        <dbReference type="Proteomes" id="UP000507140"/>
    </source>
</evidence>
<dbReference type="EMBL" id="CADIKR010000001">
    <property type="protein sequence ID" value="CAB3841132.1"/>
    <property type="molecule type" value="Genomic_DNA"/>
</dbReference>
<dbReference type="AlphaFoldDB" id="A0ABD4Z019"/>
<evidence type="ECO:0008006" key="5">
    <source>
        <dbReference type="Google" id="ProtNLM"/>
    </source>
</evidence>
<dbReference type="RefSeq" id="WP_152385264.1">
    <property type="nucleotide sequence ID" value="NZ_CADIKR010000001.1"/>
</dbReference>
<proteinExistence type="predicted"/>
<keyword evidence="3" id="KW-1185">Reference proteome</keyword>
<dbReference type="EMBL" id="JAOBZK010000046">
    <property type="protein sequence ID" value="MDH1181127.1"/>
    <property type="molecule type" value="Genomic_DNA"/>
</dbReference>
<name>A0ABD4Z019_9BURK</name>
<comment type="caution">
    <text evidence="2">The sequence shown here is derived from an EMBL/GenBank/DDBJ whole genome shotgun (WGS) entry which is preliminary data.</text>
</comment>
<gene>
    <name evidence="1" type="ORF">LMG3415_01452</name>
    <name evidence="2" type="ORF">N5C72_23875</name>
</gene>
<protein>
    <recommendedName>
        <fullName evidence="5">RadC-like JAB domain-containing protein</fullName>
    </recommendedName>
</protein>
<evidence type="ECO:0000313" key="4">
    <source>
        <dbReference type="Proteomes" id="UP001158644"/>
    </source>
</evidence>